<proteinExistence type="predicted"/>
<name>A0A645H3N5_9ZZZZ</name>
<comment type="caution">
    <text evidence="1">The sequence shown here is derived from an EMBL/GenBank/DDBJ whole genome shotgun (WGS) entry which is preliminary data.</text>
</comment>
<accession>A0A645H3N5</accession>
<sequence length="124" mass="13544">MAFHFKHAGRGGKAQSVVNAGFAGRRVGDAQRSRGHGHIRWFNSNSVGDGFRPGGQPDAVAEAVMVEHGVGLKHSAGQQAEKSDQPQDRTLTKTVVHDRMCSFPVPGRHRCIKHTLWFDTGLFT</sequence>
<dbReference type="EMBL" id="VSSQ01085200">
    <property type="protein sequence ID" value="MPN32932.1"/>
    <property type="molecule type" value="Genomic_DNA"/>
</dbReference>
<organism evidence="1">
    <name type="scientific">bioreactor metagenome</name>
    <dbReference type="NCBI Taxonomy" id="1076179"/>
    <lineage>
        <taxon>unclassified sequences</taxon>
        <taxon>metagenomes</taxon>
        <taxon>ecological metagenomes</taxon>
    </lineage>
</organism>
<reference evidence="1" key="1">
    <citation type="submission" date="2019-08" db="EMBL/GenBank/DDBJ databases">
        <authorList>
            <person name="Kucharzyk K."/>
            <person name="Murdoch R.W."/>
            <person name="Higgins S."/>
            <person name="Loffler F."/>
        </authorList>
    </citation>
    <scope>NUCLEOTIDE SEQUENCE</scope>
</reference>
<protein>
    <submittedName>
        <fullName evidence="1">Uncharacterized protein</fullName>
    </submittedName>
</protein>
<gene>
    <name evidence="1" type="ORF">SDC9_180415</name>
</gene>
<dbReference type="AlphaFoldDB" id="A0A645H3N5"/>
<evidence type="ECO:0000313" key="1">
    <source>
        <dbReference type="EMBL" id="MPN32932.1"/>
    </source>
</evidence>